<protein>
    <submittedName>
        <fullName evidence="1">Uncharacterized protein</fullName>
    </submittedName>
</protein>
<gene>
    <name evidence="1" type="ORF">GP975_19070</name>
</gene>
<dbReference type="AlphaFoldDB" id="A0A8T5ZGJ8"/>
<evidence type="ECO:0000313" key="1">
    <source>
        <dbReference type="EMBL" id="MWR40119.1"/>
    </source>
</evidence>
<sequence length="45" mass="5103">MIKFPTKKRVDLYKNAVSSEQLHLDLAAAQEFMFDAALLNKSDFG</sequence>
<dbReference type="Proteomes" id="UP000460875">
    <property type="component" value="Unassembled WGS sequence"/>
</dbReference>
<accession>A0A8T5ZGJ8</accession>
<comment type="caution">
    <text evidence="1">The sequence shown here is derived from an EMBL/GenBank/DDBJ whole genome shotgun (WGS) entry which is preliminary data.</text>
</comment>
<organism evidence="1 2">
    <name type="scientific">Escherichia coli</name>
    <dbReference type="NCBI Taxonomy" id="562"/>
    <lineage>
        <taxon>Bacteria</taxon>
        <taxon>Pseudomonadati</taxon>
        <taxon>Pseudomonadota</taxon>
        <taxon>Gammaproteobacteria</taxon>
        <taxon>Enterobacterales</taxon>
        <taxon>Enterobacteriaceae</taxon>
        <taxon>Escherichia</taxon>
    </lineage>
</organism>
<proteinExistence type="predicted"/>
<dbReference type="EMBL" id="WTQT01000538">
    <property type="protein sequence ID" value="MWR40119.1"/>
    <property type="molecule type" value="Genomic_DNA"/>
</dbReference>
<name>A0A8T5ZGJ8_ECOLX</name>
<evidence type="ECO:0000313" key="2">
    <source>
        <dbReference type="Proteomes" id="UP000460875"/>
    </source>
</evidence>
<reference evidence="1 2" key="1">
    <citation type="submission" date="2019-12" db="EMBL/GenBank/DDBJ databases">
        <title>Enteriobacteria Tanzani isolates_8377-8380.</title>
        <authorList>
            <person name="Subbiah M."/>
            <person name="Call D."/>
        </authorList>
    </citation>
    <scope>NUCLEOTIDE SEQUENCE [LARGE SCALE GENOMIC DNA]</scope>
    <source>
        <strain evidence="1 2">8379wE2</strain>
    </source>
</reference>